<dbReference type="Proteomes" id="UP000030746">
    <property type="component" value="Unassembled WGS sequence"/>
</dbReference>
<evidence type="ECO:0000313" key="8">
    <source>
        <dbReference type="Proteomes" id="UP000030746"/>
    </source>
</evidence>
<dbReference type="CDD" id="cd00051">
    <property type="entry name" value="EFh"/>
    <property type="match status" value="1"/>
</dbReference>
<dbReference type="InterPro" id="IPR018247">
    <property type="entry name" value="EF_Hand_1_Ca_BS"/>
</dbReference>
<gene>
    <name evidence="7" type="ORF">LOTGIDRAFT_203020</name>
</gene>
<accession>V4AUN7</accession>
<dbReference type="SMART" id="SM00054">
    <property type="entry name" value="EFh"/>
    <property type="match status" value="2"/>
</dbReference>
<dbReference type="GO" id="GO:0051015">
    <property type="term" value="F:actin filament binding"/>
    <property type="evidence" value="ECO:0007669"/>
    <property type="project" value="InterPro"/>
</dbReference>
<dbReference type="FunFam" id="1.10.238.10:FF:000263">
    <property type="entry name" value="plastin-1 isoform X2"/>
    <property type="match status" value="1"/>
</dbReference>
<dbReference type="FunFam" id="1.10.418.10:FF:000066">
    <property type="entry name" value="plastin-1 isoform X2"/>
    <property type="match status" value="1"/>
</dbReference>
<dbReference type="PROSITE" id="PS00018">
    <property type="entry name" value="EF_HAND_1"/>
    <property type="match status" value="1"/>
</dbReference>
<dbReference type="InterPro" id="IPR011992">
    <property type="entry name" value="EF-hand-dom_pair"/>
</dbReference>
<dbReference type="STRING" id="225164.V4AUN7"/>
<reference evidence="7 8" key="1">
    <citation type="journal article" date="2013" name="Nature">
        <title>Insights into bilaterian evolution from three spiralian genomes.</title>
        <authorList>
            <person name="Simakov O."/>
            <person name="Marletaz F."/>
            <person name="Cho S.J."/>
            <person name="Edsinger-Gonzales E."/>
            <person name="Havlak P."/>
            <person name="Hellsten U."/>
            <person name="Kuo D.H."/>
            <person name="Larsson T."/>
            <person name="Lv J."/>
            <person name="Arendt D."/>
            <person name="Savage R."/>
            <person name="Osoegawa K."/>
            <person name="de Jong P."/>
            <person name="Grimwood J."/>
            <person name="Chapman J.A."/>
            <person name="Shapiro H."/>
            <person name="Aerts A."/>
            <person name="Otillar R.P."/>
            <person name="Terry A.Y."/>
            <person name="Boore J.L."/>
            <person name="Grigoriev I.V."/>
            <person name="Lindberg D.R."/>
            <person name="Seaver E.C."/>
            <person name="Weisblat D.A."/>
            <person name="Putnam N.H."/>
            <person name="Rokhsar D.S."/>
        </authorList>
    </citation>
    <scope>NUCLEOTIDE SEQUENCE [LARGE SCALE GENOMIC DNA]</scope>
</reference>
<feature type="domain" description="Calponin-homology (CH)" evidence="5">
    <location>
        <begin position="514"/>
        <end position="620"/>
    </location>
</feature>
<evidence type="ECO:0000259" key="6">
    <source>
        <dbReference type="PROSITE" id="PS50222"/>
    </source>
</evidence>
<evidence type="ECO:0000259" key="5">
    <source>
        <dbReference type="PROSITE" id="PS50021"/>
    </source>
</evidence>
<dbReference type="Pfam" id="PF00307">
    <property type="entry name" value="CH"/>
    <property type="match status" value="4"/>
</dbReference>
<dbReference type="InterPro" id="IPR039959">
    <property type="entry name" value="Fimbrin/Plastin"/>
</dbReference>
<protein>
    <recommendedName>
        <fullName evidence="9">Plastin-2</fullName>
    </recommendedName>
</protein>
<dbReference type="AlphaFoldDB" id="V4AUN7"/>
<dbReference type="PROSITE" id="PS50021">
    <property type="entry name" value="CH"/>
    <property type="match status" value="4"/>
</dbReference>
<dbReference type="CTD" id="20245571"/>
<dbReference type="InterPro" id="IPR002048">
    <property type="entry name" value="EF_hand_dom"/>
</dbReference>
<sequence>MANQLSDEQVAELREVFKTIDEGGDGFIEMDELGTALKVCGVDLPGYAVRDLVKQYDNNKDRKLSLPEFTNLYIAEKGKLDIGSKFKTMVQTKKGIQTHGGTSQASSEGTTHSVKDAEATAFANWINRNLENDPDCKKYLTIDSAKALYTACFDGILLCKLINHSVPDTISEDAINKTKLSVYRRSENITLALNSAASIGCNIVNIDAVDIQEGKPHLILGVLWQIIRIGLLSDIDLAHHPNLVALLREGEEIGDLQRMSPEQILLRWVNYHLERSGCPSRVNNFSEDIRDSECYTYLLKSIAPGDSNVNMRALEIAELRDRAECMLGESDKIGCRSFVGPKDVVEGNSKLNLAFVANLFNNYPALDKVENQEDFEVIEETREEKTYRNWMNSMGVNPYVHHLYTDLQDCLVIFKILDIIQPGVVDWNKVVQKFSKMKVNFQKLENCNYAVKLGLQQKFSLVGIGGQDMFDGNPTLTLAYVWQLMKAYTLTILSKLRNSEENGVANGNDSVKHIIADQEIIEWANKKMNGRATFSGFKDPSLNDGVTILTLIDCIRPSTVNWDVVHKTGLTEETRMMNAKYAVSMARKIGARVYALPEDIVEVKPKMIMTIFACLMSQDPEFKGRGLTKGLEA</sequence>
<dbReference type="InterPro" id="IPR001715">
    <property type="entry name" value="CH_dom"/>
</dbReference>
<dbReference type="GO" id="GO:0005737">
    <property type="term" value="C:cytoplasm"/>
    <property type="evidence" value="ECO:0007669"/>
    <property type="project" value="UniProtKB-ARBA"/>
</dbReference>
<dbReference type="RefSeq" id="XP_009051359.1">
    <property type="nucleotide sequence ID" value="XM_009053111.1"/>
</dbReference>
<keyword evidence="1" id="KW-0479">Metal-binding</keyword>
<dbReference type="PANTHER" id="PTHR19961:SF18">
    <property type="entry name" value="FI19014P1"/>
    <property type="match status" value="1"/>
</dbReference>
<evidence type="ECO:0000256" key="4">
    <source>
        <dbReference type="ARBA" id="ARBA00023203"/>
    </source>
</evidence>
<evidence type="ECO:0000256" key="3">
    <source>
        <dbReference type="ARBA" id="ARBA00022837"/>
    </source>
</evidence>
<dbReference type="GO" id="GO:0051017">
    <property type="term" value="P:actin filament bundle assembly"/>
    <property type="evidence" value="ECO:0007669"/>
    <property type="project" value="InterPro"/>
</dbReference>
<name>V4AUN7_LOTGI</name>
<keyword evidence="4" id="KW-0009">Actin-binding</keyword>
<feature type="domain" description="Calponin-homology (CH)" evidence="5">
    <location>
        <begin position="259"/>
        <end position="364"/>
    </location>
</feature>
<feature type="domain" description="Calponin-homology (CH)" evidence="5">
    <location>
        <begin position="116"/>
        <end position="231"/>
    </location>
</feature>
<keyword evidence="3" id="KW-0106">Calcium</keyword>
<dbReference type="OrthoDB" id="431378at2759"/>
<dbReference type="CDD" id="cd21292">
    <property type="entry name" value="CH_PLS_rpt1"/>
    <property type="match status" value="1"/>
</dbReference>
<dbReference type="GO" id="GO:0051639">
    <property type="term" value="P:actin filament network formation"/>
    <property type="evidence" value="ECO:0007669"/>
    <property type="project" value="TreeGrafter"/>
</dbReference>
<dbReference type="CDD" id="cd21301">
    <property type="entry name" value="CH_PLS_rpt4"/>
    <property type="match status" value="1"/>
</dbReference>
<dbReference type="KEGG" id="lgi:LOTGIDRAFT_203020"/>
<dbReference type="Pfam" id="PF13499">
    <property type="entry name" value="EF-hand_7"/>
    <property type="match status" value="1"/>
</dbReference>
<feature type="non-terminal residue" evidence="7">
    <location>
        <position position="1"/>
    </location>
</feature>
<dbReference type="PROSITE" id="PS50222">
    <property type="entry name" value="EF_HAND_2"/>
    <property type="match status" value="1"/>
</dbReference>
<dbReference type="PROSITE" id="PS00020">
    <property type="entry name" value="ACTININ_2"/>
    <property type="match status" value="1"/>
</dbReference>
<feature type="domain" description="EF-hand" evidence="6">
    <location>
        <begin position="8"/>
        <end position="43"/>
    </location>
</feature>
<dbReference type="SUPFAM" id="SSF47473">
    <property type="entry name" value="EF-hand"/>
    <property type="match status" value="1"/>
</dbReference>
<evidence type="ECO:0008006" key="9">
    <source>
        <dbReference type="Google" id="ProtNLM"/>
    </source>
</evidence>
<evidence type="ECO:0000256" key="2">
    <source>
        <dbReference type="ARBA" id="ARBA00022737"/>
    </source>
</evidence>
<dbReference type="GO" id="GO:0005884">
    <property type="term" value="C:actin filament"/>
    <property type="evidence" value="ECO:0007669"/>
    <property type="project" value="TreeGrafter"/>
</dbReference>
<dbReference type="HOGENOM" id="CLU_015284_2_0_1"/>
<dbReference type="PANTHER" id="PTHR19961">
    <property type="entry name" value="FIMBRIN/PLASTIN"/>
    <property type="match status" value="1"/>
</dbReference>
<dbReference type="FunFam" id="1.10.418.10:FF:000042">
    <property type="entry name" value="Fimbrin, putative"/>
    <property type="match status" value="1"/>
</dbReference>
<evidence type="ECO:0000313" key="7">
    <source>
        <dbReference type="EMBL" id="ESO97491.1"/>
    </source>
</evidence>
<evidence type="ECO:0000256" key="1">
    <source>
        <dbReference type="ARBA" id="ARBA00022723"/>
    </source>
</evidence>
<dbReference type="CDD" id="cd21298">
    <property type="entry name" value="CH_PLS_rpt3"/>
    <property type="match status" value="1"/>
</dbReference>
<dbReference type="SMART" id="SM00033">
    <property type="entry name" value="CH"/>
    <property type="match status" value="4"/>
</dbReference>
<keyword evidence="2" id="KW-0677">Repeat</keyword>
<dbReference type="FunFam" id="1.10.418.10:FF:000010">
    <property type="entry name" value="Plastin-3 isoform 1"/>
    <property type="match status" value="1"/>
</dbReference>
<dbReference type="Gene3D" id="1.10.418.10">
    <property type="entry name" value="Calponin-like domain"/>
    <property type="match status" value="4"/>
</dbReference>
<feature type="domain" description="Calponin-homology (CH)" evidence="5">
    <location>
        <begin position="381"/>
        <end position="489"/>
    </location>
</feature>
<dbReference type="PROSITE" id="PS00019">
    <property type="entry name" value="ACTININ_1"/>
    <property type="match status" value="1"/>
</dbReference>
<dbReference type="OMA" id="WQLMRKN"/>
<dbReference type="GeneID" id="20245571"/>
<dbReference type="Gene3D" id="1.10.238.10">
    <property type="entry name" value="EF-hand"/>
    <property type="match status" value="1"/>
</dbReference>
<dbReference type="InterPro" id="IPR036872">
    <property type="entry name" value="CH_dom_sf"/>
</dbReference>
<dbReference type="SUPFAM" id="SSF47576">
    <property type="entry name" value="Calponin-homology domain, CH-domain"/>
    <property type="match status" value="1"/>
</dbReference>
<dbReference type="InterPro" id="IPR001589">
    <property type="entry name" value="Actinin_actin-bd_CS"/>
</dbReference>
<dbReference type="CDD" id="cd21295">
    <property type="entry name" value="CH_PLS_rpt2"/>
    <property type="match status" value="1"/>
</dbReference>
<proteinExistence type="predicted"/>
<organism evidence="7 8">
    <name type="scientific">Lottia gigantea</name>
    <name type="common">Giant owl limpet</name>
    <dbReference type="NCBI Taxonomy" id="225164"/>
    <lineage>
        <taxon>Eukaryota</taxon>
        <taxon>Metazoa</taxon>
        <taxon>Spiralia</taxon>
        <taxon>Lophotrochozoa</taxon>
        <taxon>Mollusca</taxon>
        <taxon>Gastropoda</taxon>
        <taxon>Patellogastropoda</taxon>
        <taxon>Lottioidea</taxon>
        <taxon>Lottiidae</taxon>
        <taxon>Lottia</taxon>
    </lineage>
</organism>
<keyword evidence="8" id="KW-1185">Reference proteome</keyword>
<dbReference type="GO" id="GO:0005509">
    <property type="term" value="F:calcium ion binding"/>
    <property type="evidence" value="ECO:0007669"/>
    <property type="project" value="InterPro"/>
</dbReference>
<dbReference type="EMBL" id="KB201304">
    <property type="protein sequence ID" value="ESO97491.1"/>
    <property type="molecule type" value="Genomic_DNA"/>
</dbReference>
<dbReference type="GO" id="GO:0032432">
    <property type="term" value="C:actin filament bundle"/>
    <property type="evidence" value="ECO:0007669"/>
    <property type="project" value="TreeGrafter"/>
</dbReference>